<comment type="caution">
    <text evidence="1">The sequence shown here is derived from an EMBL/GenBank/DDBJ whole genome shotgun (WGS) entry which is preliminary data.</text>
</comment>
<dbReference type="AlphaFoldDB" id="A0A9Q1JJ97"/>
<reference evidence="1" key="1">
    <citation type="submission" date="2022-04" db="EMBL/GenBank/DDBJ databases">
        <title>Carnegiea gigantea Genome sequencing and assembly v2.</title>
        <authorList>
            <person name="Copetti D."/>
            <person name="Sanderson M.J."/>
            <person name="Burquez A."/>
            <person name="Wojciechowski M.F."/>
        </authorList>
    </citation>
    <scope>NUCLEOTIDE SEQUENCE</scope>
    <source>
        <strain evidence="1">SGP5-SGP5p</strain>
        <tissue evidence="1">Aerial part</tissue>
    </source>
</reference>
<name>A0A9Q1JJ97_9CARY</name>
<evidence type="ECO:0000313" key="2">
    <source>
        <dbReference type="Proteomes" id="UP001153076"/>
    </source>
</evidence>
<protein>
    <submittedName>
        <fullName evidence="1">Uncharacterized protein</fullName>
    </submittedName>
</protein>
<accession>A0A9Q1JJ97</accession>
<proteinExistence type="predicted"/>
<dbReference type="Proteomes" id="UP001153076">
    <property type="component" value="Unassembled WGS sequence"/>
</dbReference>
<evidence type="ECO:0000313" key="1">
    <source>
        <dbReference type="EMBL" id="KAJ8421008.1"/>
    </source>
</evidence>
<sequence length="271" mass="31346">MWEVIEMMQSQLDRGEDIRINFVTFVVSTYLRGTKEENGVTLIVWFSNKFDAHQFPMLREFKIEFGRGYLEEEEHNEELNEEELRDKSVEVEAKGEYQIAELHPSTHASLKRIRKVVGKSMSDALIRDAAKKSKSRILVLLQDLYESEWFLMELDMIEKHFMGSRDVALPNGVVCFDSEPDIPTEKLQVLNCDVEDVLIRGITSSTHYISTPLPPGTFSYSLIAKFLILFDESKWQYGFALFLTIIIKISDLKQKIGDHATNDPFAYKFCP</sequence>
<keyword evidence="2" id="KW-1185">Reference proteome</keyword>
<organism evidence="1 2">
    <name type="scientific">Carnegiea gigantea</name>
    <dbReference type="NCBI Taxonomy" id="171969"/>
    <lineage>
        <taxon>Eukaryota</taxon>
        <taxon>Viridiplantae</taxon>
        <taxon>Streptophyta</taxon>
        <taxon>Embryophyta</taxon>
        <taxon>Tracheophyta</taxon>
        <taxon>Spermatophyta</taxon>
        <taxon>Magnoliopsida</taxon>
        <taxon>eudicotyledons</taxon>
        <taxon>Gunneridae</taxon>
        <taxon>Pentapetalae</taxon>
        <taxon>Caryophyllales</taxon>
        <taxon>Cactineae</taxon>
        <taxon>Cactaceae</taxon>
        <taxon>Cactoideae</taxon>
        <taxon>Echinocereeae</taxon>
        <taxon>Carnegiea</taxon>
    </lineage>
</organism>
<gene>
    <name evidence="1" type="ORF">Cgig2_028062</name>
</gene>
<dbReference type="EMBL" id="JAKOGI010002982">
    <property type="protein sequence ID" value="KAJ8421008.1"/>
    <property type="molecule type" value="Genomic_DNA"/>
</dbReference>